<dbReference type="InterPro" id="IPR009835">
    <property type="entry name" value="SrtB"/>
</dbReference>
<sequence length="259" mass="29739">MKLMKRLSLLLVPLLSAGSLFFSVWHLLKIEEEYKKGEDTYRKMEETFIKEPATDTKGAQNEEPETYLGIDFERLKEINPNIIGWIEIPGAGISYPLVQGDDNSYYLTHMSSGEYGIHGSIFMDYHNTPDFSDSNTIVYGHNMKDGTMFAGLSSYQDPGVYGRYPYFYVYLPNIVLEYQIFSCYSGQIGSVGYTYLFPQTGSYQEFLNTIQSYAGYETGIRADTTDRIVTLSTCVNTDHNHRYLIHGKEIRKMKEENHD</sequence>
<dbReference type="InterPro" id="IPR005754">
    <property type="entry name" value="Sortase"/>
</dbReference>
<protein>
    <submittedName>
        <fullName evidence="2">Class B sortase</fullName>
    </submittedName>
</protein>
<dbReference type="Gene3D" id="2.40.260.10">
    <property type="entry name" value="Sortase"/>
    <property type="match status" value="1"/>
</dbReference>
<reference evidence="2 3" key="1">
    <citation type="submission" date="2024-04" db="EMBL/GenBank/DDBJ databases">
        <title>Defined microbial consortia suppress multidrug-resistant proinflammatory Enterobacteriaceae via ecological control.</title>
        <authorList>
            <person name="Furuichi M."/>
            <person name="Kawaguchi T."/>
            <person name="Pust M."/>
            <person name="Yasuma K."/>
            <person name="Plichta D."/>
            <person name="Hasegawa N."/>
            <person name="Ohya T."/>
            <person name="Bhattarai S."/>
            <person name="Sasajima S."/>
            <person name="Aoto Y."/>
            <person name="Tuganbaev T."/>
            <person name="Yaginuma M."/>
            <person name="Ueda M."/>
            <person name="Okahashi N."/>
            <person name="Amafuji K."/>
            <person name="Kiridooshi Y."/>
            <person name="Sugita K."/>
            <person name="Strazar M."/>
            <person name="Skelly A."/>
            <person name="Suda W."/>
            <person name="Hattori M."/>
            <person name="Nakamoto N."/>
            <person name="Caballero S."/>
            <person name="Norman J."/>
            <person name="Olle B."/>
            <person name="Tanoue T."/>
            <person name="Arita M."/>
            <person name="Bucci V."/>
            <person name="Atarashi K."/>
            <person name="Xavier R."/>
            <person name="Honda K."/>
        </authorList>
    </citation>
    <scope>NUCLEOTIDE SEQUENCE [LARGE SCALE GENOMIC DNA]</scope>
    <source>
        <strain evidence="3">k04-0078-D8-1</strain>
    </source>
</reference>
<evidence type="ECO:0000313" key="3">
    <source>
        <dbReference type="Proteomes" id="UP001600943"/>
    </source>
</evidence>
<accession>A0ABQ0BKQ7</accession>
<evidence type="ECO:0000313" key="2">
    <source>
        <dbReference type="EMBL" id="GAA6412037.1"/>
    </source>
</evidence>
<name>A0ABQ0BKQ7_9FIRM</name>
<gene>
    <name evidence="2" type="primary">srtB_4</name>
    <name evidence="2" type="ORF">K040078D81_61540</name>
</gene>
<organism evidence="2 3">
    <name type="scientific">Blautia hominis</name>
    <dbReference type="NCBI Taxonomy" id="2025493"/>
    <lineage>
        <taxon>Bacteria</taxon>
        <taxon>Bacillati</taxon>
        <taxon>Bacillota</taxon>
        <taxon>Clostridia</taxon>
        <taxon>Lachnospirales</taxon>
        <taxon>Lachnospiraceae</taxon>
        <taxon>Blautia</taxon>
    </lineage>
</organism>
<dbReference type="NCBIfam" id="TIGR03064">
    <property type="entry name" value="sortase_srtB"/>
    <property type="match status" value="1"/>
</dbReference>
<comment type="caution">
    <text evidence="2">The sequence shown here is derived from an EMBL/GenBank/DDBJ whole genome shotgun (WGS) entry which is preliminary data.</text>
</comment>
<dbReference type="InterPro" id="IPR023365">
    <property type="entry name" value="Sortase_dom-sf"/>
</dbReference>
<dbReference type="SUPFAM" id="SSF63817">
    <property type="entry name" value="Sortase"/>
    <property type="match status" value="1"/>
</dbReference>
<keyword evidence="1" id="KW-0378">Hydrolase</keyword>
<dbReference type="EMBL" id="BAABYW010000003">
    <property type="protein sequence ID" value="GAA6412037.1"/>
    <property type="molecule type" value="Genomic_DNA"/>
</dbReference>
<proteinExistence type="predicted"/>
<keyword evidence="3" id="KW-1185">Reference proteome</keyword>
<evidence type="ECO:0000256" key="1">
    <source>
        <dbReference type="ARBA" id="ARBA00022801"/>
    </source>
</evidence>
<dbReference type="Pfam" id="PF04203">
    <property type="entry name" value="Sortase"/>
    <property type="match status" value="1"/>
</dbReference>
<dbReference type="Proteomes" id="UP001600943">
    <property type="component" value="Unassembled WGS sequence"/>
</dbReference>
<dbReference type="CDD" id="cd05826">
    <property type="entry name" value="Sortase_B"/>
    <property type="match status" value="1"/>
</dbReference>